<dbReference type="PANTHER" id="PTHR11921:SF29">
    <property type="entry name" value="SUCCINATE DEHYDROGENASE [UBIQUINONE] IRON-SULFUR SUBUNIT, MITOCHONDRIAL"/>
    <property type="match status" value="1"/>
</dbReference>
<organism evidence="1 2">
    <name type="scientific">Proteus mirabilis</name>
    <dbReference type="NCBI Taxonomy" id="584"/>
    <lineage>
        <taxon>Bacteria</taxon>
        <taxon>Pseudomonadati</taxon>
        <taxon>Pseudomonadota</taxon>
        <taxon>Gammaproteobacteria</taxon>
        <taxon>Enterobacterales</taxon>
        <taxon>Morganellaceae</taxon>
        <taxon>Proteus</taxon>
    </lineage>
</organism>
<protein>
    <submittedName>
        <fullName evidence="1">Succinate dehydrogenase iron-sulfur subunit</fullName>
    </submittedName>
</protein>
<evidence type="ECO:0000313" key="1">
    <source>
        <dbReference type="EMBL" id="SUC19582.1"/>
    </source>
</evidence>
<dbReference type="InterPro" id="IPR050573">
    <property type="entry name" value="SDH/FRD_Iron-Sulfur"/>
</dbReference>
<accession>A0A379FHI2</accession>
<name>A0A379FHI2_PROMI</name>
<dbReference type="Proteomes" id="UP000254191">
    <property type="component" value="Unassembled WGS sequence"/>
</dbReference>
<dbReference type="GO" id="GO:0009060">
    <property type="term" value="P:aerobic respiration"/>
    <property type="evidence" value="ECO:0007669"/>
    <property type="project" value="TreeGrafter"/>
</dbReference>
<dbReference type="SUPFAM" id="SSF46548">
    <property type="entry name" value="alpha-helical ferredoxin"/>
    <property type="match status" value="1"/>
</dbReference>
<sequence>MIDSRDTETESRLDDLSDAFSVFRCHGIMNCVSVCPKGLNPTKAIGHIKSMLLKHSA</sequence>
<dbReference type="EMBL" id="UGTS01000004">
    <property type="protein sequence ID" value="SUC19582.1"/>
    <property type="molecule type" value="Genomic_DNA"/>
</dbReference>
<dbReference type="InterPro" id="IPR009051">
    <property type="entry name" value="Helical_ferredxn"/>
</dbReference>
<dbReference type="GO" id="GO:0022904">
    <property type="term" value="P:respiratory electron transport chain"/>
    <property type="evidence" value="ECO:0007669"/>
    <property type="project" value="TreeGrafter"/>
</dbReference>
<dbReference type="AlphaFoldDB" id="A0A379FHI2"/>
<evidence type="ECO:0000313" key="2">
    <source>
        <dbReference type="Proteomes" id="UP000254191"/>
    </source>
</evidence>
<dbReference type="PANTHER" id="PTHR11921">
    <property type="entry name" value="SUCCINATE DEHYDROGENASE IRON-SULFUR PROTEIN"/>
    <property type="match status" value="1"/>
</dbReference>
<dbReference type="Gene3D" id="1.10.1060.10">
    <property type="entry name" value="Alpha-helical ferredoxin"/>
    <property type="match status" value="1"/>
</dbReference>
<reference evidence="1 2" key="1">
    <citation type="submission" date="2018-06" db="EMBL/GenBank/DDBJ databases">
        <authorList>
            <consortium name="Pathogen Informatics"/>
            <person name="Doyle S."/>
        </authorList>
    </citation>
    <scope>NUCLEOTIDE SEQUENCE [LARGE SCALE GENOMIC DNA]</scope>
    <source>
        <strain evidence="1 2">NCTC11938</strain>
    </source>
</reference>
<gene>
    <name evidence="1" type="primary">sdhB_1</name>
    <name evidence="1" type="ORF">NCTC11938_01349</name>
</gene>
<dbReference type="GO" id="GO:0051536">
    <property type="term" value="F:iron-sulfur cluster binding"/>
    <property type="evidence" value="ECO:0007669"/>
    <property type="project" value="InterPro"/>
</dbReference>
<proteinExistence type="predicted"/>